<comment type="catalytic activity">
    <reaction evidence="10">
        <text>an acyl phosphate + sn-glycerol 3-phosphate = a 1-acyl-sn-glycero-3-phosphate + phosphate</text>
        <dbReference type="Rhea" id="RHEA:34075"/>
        <dbReference type="ChEBI" id="CHEBI:43474"/>
        <dbReference type="ChEBI" id="CHEBI:57597"/>
        <dbReference type="ChEBI" id="CHEBI:57970"/>
        <dbReference type="ChEBI" id="CHEBI:59918"/>
        <dbReference type="EC" id="2.3.1.275"/>
    </reaction>
</comment>
<evidence type="ECO:0000313" key="13">
    <source>
        <dbReference type="Proteomes" id="UP000014227"/>
    </source>
</evidence>
<dbReference type="eggNOG" id="COG0344">
    <property type="taxonomic scope" value="Bacteria"/>
</dbReference>
<keyword evidence="1 10" id="KW-1003">Cell membrane</keyword>
<dbReference type="Pfam" id="PF02660">
    <property type="entry name" value="G3P_acyltransf"/>
    <property type="match status" value="1"/>
</dbReference>
<dbReference type="GO" id="GO:0005886">
    <property type="term" value="C:plasma membrane"/>
    <property type="evidence" value="ECO:0007669"/>
    <property type="project" value="UniProtKB-SubCell"/>
</dbReference>
<gene>
    <name evidence="10" type="primary">plsY</name>
    <name evidence="12" type="ORF">CCALI_00658</name>
</gene>
<evidence type="ECO:0000256" key="5">
    <source>
        <dbReference type="ARBA" id="ARBA00022989"/>
    </source>
</evidence>
<keyword evidence="3 10" id="KW-0808">Transferase</keyword>
<comment type="function">
    <text evidence="10">Catalyzes the transfer of an acyl group from acyl-phosphate (acyl-PO(4)) to glycerol-3-phosphate (G3P) to form lysophosphatidic acid (LPA). This enzyme utilizes acyl-phosphate as fatty acyl donor, but not acyl-CoA or acyl-ACP.</text>
</comment>
<keyword evidence="12" id="KW-0012">Acyltransferase</keyword>
<dbReference type="UniPathway" id="UPA00085"/>
<evidence type="ECO:0000313" key="12">
    <source>
        <dbReference type="EMBL" id="CCW34483.1"/>
    </source>
</evidence>
<feature type="region of interest" description="Disordered" evidence="11">
    <location>
        <begin position="203"/>
        <end position="224"/>
    </location>
</feature>
<dbReference type="PANTHER" id="PTHR30309">
    <property type="entry name" value="INNER MEMBRANE PROTEIN YGIH"/>
    <property type="match status" value="1"/>
</dbReference>
<keyword evidence="9 10" id="KW-1208">Phospholipid metabolism</keyword>
<proteinExistence type="inferred from homology"/>
<dbReference type="HOGENOM" id="CLU_081254_4_0_0"/>
<comment type="caution">
    <text evidence="10">Lacks conserved residue(s) required for the propagation of feature annotation.</text>
</comment>
<evidence type="ECO:0000256" key="9">
    <source>
        <dbReference type="ARBA" id="ARBA00023264"/>
    </source>
</evidence>
<name>S0EXG3_CHTCT</name>
<evidence type="ECO:0000256" key="11">
    <source>
        <dbReference type="SAM" id="MobiDB-lite"/>
    </source>
</evidence>
<evidence type="ECO:0000256" key="8">
    <source>
        <dbReference type="ARBA" id="ARBA00023209"/>
    </source>
</evidence>
<evidence type="ECO:0000256" key="2">
    <source>
        <dbReference type="ARBA" id="ARBA00022516"/>
    </source>
</evidence>
<comment type="pathway">
    <text evidence="10">Lipid metabolism; phospholipid metabolism.</text>
</comment>
<feature type="transmembrane region" description="Helical" evidence="10">
    <location>
        <begin position="82"/>
        <end position="104"/>
    </location>
</feature>
<dbReference type="InParanoid" id="S0EXG3"/>
<keyword evidence="7 10" id="KW-0472">Membrane</keyword>
<keyword evidence="8 10" id="KW-0594">Phospholipid biosynthesis</keyword>
<organism evidence="12 13">
    <name type="scientific">Chthonomonas calidirosea (strain DSM 23976 / ICMP 18418 / T49)</name>
    <dbReference type="NCBI Taxonomy" id="1303518"/>
    <lineage>
        <taxon>Bacteria</taxon>
        <taxon>Bacillati</taxon>
        <taxon>Armatimonadota</taxon>
        <taxon>Chthonomonadia</taxon>
        <taxon>Chthonomonadales</taxon>
        <taxon>Chthonomonadaceae</taxon>
        <taxon>Chthonomonas</taxon>
    </lineage>
</organism>
<sequence>MPTSLLPILLLVGSYLMGSIPFGYIVVRLLKGVDIRTLGSGNIGMTNVWRICGKGPGLAVFLLDVLKGAIPPLLASQWHLSSLYQVLAGLFAIIGHNYCVWLGFRGGKGIATSAGALIGIAPKVILPEFAVFFAVLLAFRYVSLASISIAIALPIWTALFYPHDSPRLFFSLAAGLLALYRHKPNMQRLRAGTEPRVPLRIPKRSAATASSVDDATSSDPSQSP</sequence>
<evidence type="ECO:0000256" key="10">
    <source>
        <dbReference type="HAMAP-Rule" id="MF_01043"/>
    </source>
</evidence>
<comment type="similarity">
    <text evidence="10">Belongs to the PlsY family.</text>
</comment>
<dbReference type="EC" id="2.3.1.275" evidence="10"/>
<protein>
    <recommendedName>
        <fullName evidence="10">Glycerol-3-phosphate acyltransferase</fullName>
    </recommendedName>
    <alternativeName>
        <fullName evidence="10">Acyl-PO4 G3P acyltransferase</fullName>
    </alternativeName>
    <alternativeName>
        <fullName evidence="10">Acyl-phosphate--glycerol-3-phosphate acyltransferase</fullName>
    </alternativeName>
    <alternativeName>
        <fullName evidence="10">G3P acyltransferase</fullName>
        <shortName evidence="10">GPAT</shortName>
        <ecNumber evidence="10">2.3.1.275</ecNumber>
    </alternativeName>
    <alternativeName>
        <fullName evidence="10">Lysophosphatidic acid synthase</fullName>
        <shortName evidence="10">LPA synthase</shortName>
    </alternativeName>
</protein>
<dbReference type="AlphaFoldDB" id="S0EXG3"/>
<evidence type="ECO:0000256" key="4">
    <source>
        <dbReference type="ARBA" id="ARBA00022692"/>
    </source>
</evidence>
<dbReference type="EMBL" id="HF951689">
    <property type="protein sequence ID" value="CCW34483.1"/>
    <property type="molecule type" value="Genomic_DNA"/>
</dbReference>
<dbReference type="PATRIC" id="fig|1303518.3.peg.663"/>
<feature type="compositionally biased region" description="Low complexity" evidence="11">
    <location>
        <begin position="205"/>
        <end position="224"/>
    </location>
</feature>
<dbReference type="OrthoDB" id="9777124at2"/>
<dbReference type="GO" id="GO:0008654">
    <property type="term" value="P:phospholipid biosynthetic process"/>
    <property type="evidence" value="ECO:0007669"/>
    <property type="project" value="UniProtKB-UniRule"/>
</dbReference>
<dbReference type="RefSeq" id="WP_016482045.1">
    <property type="nucleotide sequence ID" value="NC_021487.1"/>
</dbReference>
<dbReference type="KEGG" id="ccz:CCALI_00658"/>
<reference evidence="13" key="1">
    <citation type="submission" date="2013-03" db="EMBL/GenBank/DDBJ databases">
        <title>Genome sequence of Chthonomonas calidirosea, the first sequenced genome from the Armatimonadetes phylum (formally candidate division OP10).</title>
        <authorList>
            <person name="Lee K.C.Y."/>
            <person name="Morgan X.C."/>
            <person name="Dunfield P.F."/>
            <person name="Tamas I."/>
            <person name="Houghton K.M."/>
            <person name="Vyssotski M."/>
            <person name="Ryan J.L.J."/>
            <person name="Lagutin K."/>
            <person name="McDonald I.R."/>
            <person name="Stott M.B."/>
        </authorList>
    </citation>
    <scope>NUCLEOTIDE SEQUENCE [LARGE SCALE GENOMIC DNA]</scope>
    <source>
        <strain evidence="13">DSM 23976 / ICMP 18418 / T49</strain>
    </source>
</reference>
<feature type="transmembrane region" description="Helical" evidence="10">
    <location>
        <begin position="6"/>
        <end position="27"/>
    </location>
</feature>
<keyword evidence="4 10" id="KW-0812">Transmembrane</keyword>
<evidence type="ECO:0000256" key="1">
    <source>
        <dbReference type="ARBA" id="ARBA00022475"/>
    </source>
</evidence>
<keyword evidence="13" id="KW-1185">Reference proteome</keyword>
<dbReference type="Proteomes" id="UP000014227">
    <property type="component" value="Chromosome I"/>
</dbReference>
<dbReference type="InterPro" id="IPR003811">
    <property type="entry name" value="G3P_acylTferase_PlsY"/>
</dbReference>
<dbReference type="HAMAP" id="MF_01043">
    <property type="entry name" value="PlsY"/>
    <property type="match status" value="1"/>
</dbReference>
<evidence type="ECO:0000256" key="7">
    <source>
        <dbReference type="ARBA" id="ARBA00023136"/>
    </source>
</evidence>
<keyword evidence="6 10" id="KW-0443">Lipid metabolism</keyword>
<comment type="subcellular location">
    <subcellularLocation>
        <location evidence="10">Cell membrane</location>
        <topology evidence="10">Multi-pass membrane protein</topology>
    </subcellularLocation>
</comment>
<dbReference type="SMART" id="SM01207">
    <property type="entry name" value="G3P_acyltransf"/>
    <property type="match status" value="1"/>
</dbReference>
<dbReference type="NCBIfam" id="TIGR00023">
    <property type="entry name" value="glycerol-3-phosphate 1-O-acyltransferase PlsY"/>
    <property type="match status" value="1"/>
</dbReference>
<dbReference type="FunCoup" id="S0EXG3">
    <property type="interactions" value="198"/>
</dbReference>
<keyword evidence="5 10" id="KW-1133">Transmembrane helix</keyword>
<accession>S0EXG3</accession>
<evidence type="ECO:0000256" key="6">
    <source>
        <dbReference type="ARBA" id="ARBA00023098"/>
    </source>
</evidence>
<dbReference type="STRING" id="454171.CP488_00495"/>
<keyword evidence="2 10" id="KW-0444">Lipid biosynthesis</keyword>
<evidence type="ECO:0000256" key="3">
    <source>
        <dbReference type="ARBA" id="ARBA00022679"/>
    </source>
</evidence>
<feature type="transmembrane region" description="Helical" evidence="10">
    <location>
        <begin position="125"/>
        <end position="153"/>
    </location>
</feature>
<dbReference type="PANTHER" id="PTHR30309:SF0">
    <property type="entry name" value="GLYCEROL-3-PHOSPHATE ACYLTRANSFERASE-RELATED"/>
    <property type="match status" value="1"/>
</dbReference>
<comment type="subunit">
    <text evidence="10">Probably interacts with PlsX.</text>
</comment>
<dbReference type="GO" id="GO:0043772">
    <property type="term" value="F:acyl-phosphate glycerol-3-phosphate acyltransferase activity"/>
    <property type="evidence" value="ECO:0007669"/>
    <property type="project" value="UniProtKB-UniRule"/>
</dbReference>